<comment type="caution">
    <text evidence="2">The sequence shown here is derived from an EMBL/GenBank/DDBJ whole genome shotgun (WGS) entry which is preliminary data.</text>
</comment>
<dbReference type="EMBL" id="LWCA01001586">
    <property type="protein sequence ID" value="OAF64836.1"/>
    <property type="molecule type" value="Genomic_DNA"/>
</dbReference>
<gene>
    <name evidence="2" type="ORF">A3Q56_07451</name>
</gene>
<keyword evidence="3" id="KW-1185">Reference proteome</keyword>
<accession>A0A177AS53</accession>
<name>A0A177AS53_9BILA</name>
<sequence length="149" mass="17019">IKPIFSVTFHSEIKNNNTGTIELQVSSNFPNGLVARNVEVHIPVPSDCYSPRFSKLKIGSMRYAPEHCECVWSIPVFHGETNANIRLDMQLPSVHSSTYEDMNRPVSFKFQVRLYAFSGIRIKRVNCNQQTSYKFIAAVYYETCGGNYE</sequence>
<organism evidence="2 3">
    <name type="scientific">Intoshia linei</name>
    <dbReference type="NCBI Taxonomy" id="1819745"/>
    <lineage>
        <taxon>Eukaryota</taxon>
        <taxon>Metazoa</taxon>
        <taxon>Spiralia</taxon>
        <taxon>Lophotrochozoa</taxon>
        <taxon>Mesozoa</taxon>
        <taxon>Orthonectida</taxon>
        <taxon>Rhopaluridae</taxon>
        <taxon>Intoshia</taxon>
    </lineage>
</organism>
<feature type="non-terminal residue" evidence="2">
    <location>
        <position position="1"/>
    </location>
</feature>
<dbReference type="AlphaFoldDB" id="A0A177AS53"/>
<dbReference type="InterPro" id="IPR050431">
    <property type="entry name" value="Adaptor_comp_med_subunit"/>
</dbReference>
<dbReference type="Gene3D" id="2.60.40.1170">
    <property type="entry name" value="Mu homology domain, subdomain B"/>
    <property type="match status" value="1"/>
</dbReference>
<feature type="domain" description="MHD" evidence="1">
    <location>
        <begin position="1"/>
        <end position="149"/>
    </location>
</feature>
<protein>
    <recommendedName>
        <fullName evidence="1">MHD domain-containing protein</fullName>
    </recommendedName>
</protein>
<evidence type="ECO:0000259" key="1">
    <source>
        <dbReference type="PROSITE" id="PS51072"/>
    </source>
</evidence>
<evidence type="ECO:0000313" key="3">
    <source>
        <dbReference type="Proteomes" id="UP000078046"/>
    </source>
</evidence>
<dbReference type="SUPFAM" id="SSF49447">
    <property type="entry name" value="Second domain of Mu2 adaptin subunit (ap50) of ap2 adaptor"/>
    <property type="match status" value="1"/>
</dbReference>
<proteinExistence type="predicted"/>
<dbReference type="Proteomes" id="UP000078046">
    <property type="component" value="Unassembled WGS sequence"/>
</dbReference>
<dbReference type="PANTHER" id="PTHR10529">
    <property type="entry name" value="AP COMPLEX SUBUNIT MU"/>
    <property type="match status" value="1"/>
</dbReference>
<dbReference type="PROSITE" id="PS51072">
    <property type="entry name" value="MHD"/>
    <property type="match status" value="1"/>
</dbReference>
<dbReference type="InterPro" id="IPR036168">
    <property type="entry name" value="AP2_Mu_C_sf"/>
</dbReference>
<reference evidence="2 3" key="1">
    <citation type="submission" date="2016-04" db="EMBL/GenBank/DDBJ databases">
        <title>The genome of Intoshia linei affirms orthonectids as highly simplified spiralians.</title>
        <authorList>
            <person name="Mikhailov K.V."/>
            <person name="Slusarev G.S."/>
            <person name="Nikitin M.A."/>
            <person name="Logacheva M.D."/>
            <person name="Penin A."/>
            <person name="Aleoshin V."/>
            <person name="Panchin Y.V."/>
        </authorList>
    </citation>
    <scope>NUCLEOTIDE SEQUENCE [LARGE SCALE GENOMIC DNA]</scope>
    <source>
        <strain evidence="2">Intl2013</strain>
        <tissue evidence="2">Whole animal</tissue>
    </source>
</reference>
<evidence type="ECO:0000313" key="2">
    <source>
        <dbReference type="EMBL" id="OAF64836.1"/>
    </source>
</evidence>
<dbReference type="InterPro" id="IPR028565">
    <property type="entry name" value="MHD"/>
</dbReference>
<dbReference type="Pfam" id="PF00928">
    <property type="entry name" value="Adap_comp_sub"/>
    <property type="match status" value="1"/>
</dbReference>